<dbReference type="InterPro" id="IPR051970">
    <property type="entry name" value="TEL2_Regulation"/>
</dbReference>
<name>A0A4T0QKL8_9BASI</name>
<dbReference type="PANTHER" id="PTHR15830:SF10">
    <property type="entry name" value="TELOMERE LENGTH REGULATION PROTEIN TEL2 HOMOLOG"/>
    <property type="match status" value="1"/>
</dbReference>
<dbReference type="GO" id="GO:0042162">
    <property type="term" value="F:telomeric DNA binding"/>
    <property type="evidence" value="ECO:0007669"/>
    <property type="project" value="TreeGrafter"/>
</dbReference>
<protein>
    <recommendedName>
        <fullName evidence="3">Telomere length regulation protein conserved domain-containing protein</fullName>
    </recommendedName>
</protein>
<reference evidence="4 5" key="1">
    <citation type="submission" date="2019-03" db="EMBL/GenBank/DDBJ databases">
        <title>Sequencing 25 genomes of Wallemia mellicola.</title>
        <authorList>
            <person name="Gostincar C."/>
        </authorList>
    </citation>
    <scope>NUCLEOTIDE SEQUENCE [LARGE SCALE GENOMIC DNA]</scope>
    <source>
        <strain evidence="4 5">EXF-8738</strain>
    </source>
</reference>
<dbReference type="AlphaFoldDB" id="A0A4T0QKL8"/>
<feature type="domain" description="Telomere length regulation protein conserved" evidence="3">
    <location>
        <begin position="468"/>
        <end position="590"/>
    </location>
</feature>
<evidence type="ECO:0000313" key="5">
    <source>
        <dbReference type="Proteomes" id="UP000305647"/>
    </source>
</evidence>
<dbReference type="PANTHER" id="PTHR15830">
    <property type="entry name" value="TELOMERE LENGTH REGULATION PROTEIN TEL2 FAMILY MEMBER"/>
    <property type="match status" value="1"/>
</dbReference>
<dbReference type="GO" id="GO:0005829">
    <property type="term" value="C:cytosol"/>
    <property type="evidence" value="ECO:0007669"/>
    <property type="project" value="TreeGrafter"/>
</dbReference>
<dbReference type="InterPro" id="IPR019337">
    <property type="entry name" value="Telomere_length_regulation_dom"/>
</dbReference>
<accession>A0A4T0QKL8</accession>
<dbReference type="Gene3D" id="1.25.40.720">
    <property type="entry name" value="Telomere length regulation protein 2, C-terminal domain"/>
    <property type="match status" value="1"/>
</dbReference>
<dbReference type="InterPro" id="IPR038528">
    <property type="entry name" value="TEL2_C_sf"/>
</dbReference>
<dbReference type="EMBL" id="SPRO01000054">
    <property type="protein sequence ID" value="TIC27609.1"/>
    <property type="molecule type" value="Genomic_DNA"/>
</dbReference>
<evidence type="ECO:0000313" key="4">
    <source>
        <dbReference type="EMBL" id="TIC27609.1"/>
    </source>
</evidence>
<proteinExistence type="inferred from homology"/>
<gene>
    <name evidence="4" type="ORF">E3Q10_03644</name>
</gene>
<evidence type="ECO:0000259" key="3">
    <source>
        <dbReference type="Pfam" id="PF10193"/>
    </source>
</evidence>
<evidence type="ECO:0000256" key="1">
    <source>
        <dbReference type="ARBA" id="ARBA00006133"/>
    </source>
</evidence>
<evidence type="ECO:0000256" key="2">
    <source>
        <dbReference type="SAM" id="MobiDB-lite"/>
    </source>
</evidence>
<dbReference type="Pfam" id="PF10193">
    <property type="entry name" value="Telomere_reg-2"/>
    <property type="match status" value="1"/>
</dbReference>
<dbReference type="Proteomes" id="UP000305647">
    <property type="component" value="Unassembled WGS sequence"/>
</dbReference>
<comment type="similarity">
    <text evidence="1">Belongs to the TEL2 family.</text>
</comment>
<sequence>MLDDHLSIFKEQLRSGRASDKLFLHSLQHLLPNYTRELKIDDELRQLLIINSERRFRDVISYTTSELSNSSPINNITFCLFLIELLTVKINIFKNAGDDQSIDNLLRLPTRLSNLYARLSQASVHLPSILESDNFMAKFTKDYLSTLSTTCSTPSYPLERLHLLGFTRYSDRFKSFWSVTLKYYDKHNNSCNNLRLALLDLTPAQIATYFEEFLNALKDSNRDVKQIAHSLVQMWGNIDENTSTFITDVLISGSKVLLDERIVRALTLWISQSKVSFNIFTSILNIWTNPSFIKRVPVDQLTMYSTMILLLIQKEGVKRQIPNTLLNDSNVTHAIPSYLSLPNPFGRLLGMLVAQYLANYDGVDRLTFGDGAFSGSGPGRNEIQRLIQLVDRSRVDDGGAPIQHLEEEQSETSADDISITQHNDSDSDDSIEGYEIDYDKFNINKPDSDDEEAANDPTILSKRKVNRPVYIAELNDMLRHDGKEGNEAAVLEEVALKWAAALINDKREHRELLENSNNLAFTLLTIQDQFGLDGFEELRSEALRVLIVCSPQRAALNHIANHLRCLIQHLFSTSISLRQRINALQAIGLGVRELSSGIPTPITKTETTTRKAIPENVANHSEVEAILKSLSQTSISDARIKAGNDMPNVARERKLKLQSSKPSKPLIVENTETPSNALEEYRLVDRQSRVQNVRFNQIASEFFIMPLINEIWFALNSQARVRLDKEFLGPLLQTLALMLWSARNAPEFIHILALESLELILALPQYTIAASVNVALAVVSLSNDIEGGRTLAESSKLPLLRRWAENAYDLLESTDENKNCAALLVKIQEIWDRHSTLVMATTLSVGV</sequence>
<comment type="caution">
    <text evidence="4">The sequence shown here is derived from an EMBL/GenBank/DDBJ whole genome shotgun (WGS) entry which is preliminary data.</text>
</comment>
<organism evidence="4 5">
    <name type="scientific">Wallemia mellicola</name>
    <dbReference type="NCBI Taxonomy" id="1708541"/>
    <lineage>
        <taxon>Eukaryota</taxon>
        <taxon>Fungi</taxon>
        <taxon>Dikarya</taxon>
        <taxon>Basidiomycota</taxon>
        <taxon>Wallemiomycotina</taxon>
        <taxon>Wallemiomycetes</taxon>
        <taxon>Wallemiales</taxon>
        <taxon>Wallemiaceae</taxon>
        <taxon>Wallemia</taxon>
    </lineage>
</organism>
<dbReference type="GO" id="GO:0051879">
    <property type="term" value="F:Hsp90 protein binding"/>
    <property type="evidence" value="ECO:0007669"/>
    <property type="project" value="TreeGrafter"/>
</dbReference>
<feature type="region of interest" description="Disordered" evidence="2">
    <location>
        <begin position="404"/>
        <end position="431"/>
    </location>
</feature>
<dbReference type="GO" id="GO:0051083">
    <property type="term" value="P:'de novo' cotranslational protein folding"/>
    <property type="evidence" value="ECO:0007669"/>
    <property type="project" value="TreeGrafter"/>
</dbReference>